<evidence type="ECO:0000256" key="7">
    <source>
        <dbReference type="ARBA" id="ARBA00049244"/>
    </source>
</evidence>
<comment type="catalytic activity">
    <reaction evidence="7">
        <text>DNA(n) + a 2'-deoxyribonucleoside 5'-triphosphate = DNA(n+1) + diphosphate</text>
        <dbReference type="Rhea" id="RHEA:22508"/>
        <dbReference type="Rhea" id="RHEA-COMP:17339"/>
        <dbReference type="Rhea" id="RHEA-COMP:17340"/>
        <dbReference type="ChEBI" id="CHEBI:33019"/>
        <dbReference type="ChEBI" id="CHEBI:61560"/>
        <dbReference type="ChEBI" id="CHEBI:173112"/>
        <dbReference type="EC" id="2.7.7.7"/>
    </reaction>
</comment>
<organism evidence="9">
    <name type="scientific">marine sediment metagenome</name>
    <dbReference type="NCBI Taxonomy" id="412755"/>
    <lineage>
        <taxon>unclassified sequences</taxon>
        <taxon>metagenomes</taxon>
        <taxon>ecological metagenomes</taxon>
    </lineage>
</organism>
<dbReference type="InterPro" id="IPR048466">
    <property type="entry name" value="DNA_pol3_delta-like_C"/>
</dbReference>
<sequence length="104" mass="11889">DRLRNMFAEDRTAEYSVVGAFAFHFRRMFNAKVLLEKGVRPDEIANRLRIWGNKDSFFAQLRKMTLKQIGENLQQLAATDYAIKTGRTKAEVAIEQLVLKLAAG</sequence>
<reference evidence="9" key="1">
    <citation type="journal article" date="2014" name="Front. Microbiol.">
        <title>High frequency of phylogenetically diverse reductive dehalogenase-homologous genes in deep subseafloor sedimentary metagenomes.</title>
        <authorList>
            <person name="Kawai M."/>
            <person name="Futagami T."/>
            <person name="Toyoda A."/>
            <person name="Takaki Y."/>
            <person name="Nishi S."/>
            <person name="Hori S."/>
            <person name="Arai W."/>
            <person name="Tsubouchi T."/>
            <person name="Morono Y."/>
            <person name="Uchiyama I."/>
            <person name="Ito T."/>
            <person name="Fujiyama A."/>
            <person name="Inagaki F."/>
            <person name="Takami H."/>
        </authorList>
    </citation>
    <scope>NUCLEOTIDE SEQUENCE</scope>
    <source>
        <strain evidence="9">Expedition CK06-06</strain>
    </source>
</reference>
<evidence type="ECO:0000256" key="3">
    <source>
        <dbReference type="ARBA" id="ARBA00022695"/>
    </source>
</evidence>
<dbReference type="GO" id="GO:0009360">
    <property type="term" value="C:DNA polymerase III complex"/>
    <property type="evidence" value="ECO:0007669"/>
    <property type="project" value="TreeGrafter"/>
</dbReference>
<evidence type="ECO:0000256" key="2">
    <source>
        <dbReference type="ARBA" id="ARBA00022679"/>
    </source>
</evidence>
<feature type="non-terminal residue" evidence="9">
    <location>
        <position position="1"/>
    </location>
</feature>
<dbReference type="GO" id="GO:0006261">
    <property type="term" value="P:DNA-templated DNA replication"/>
    <property type="evidence" value="ECO:0007669"/>
    <property type="project" value="TreeGrafter"/>
</dbReference>
<dbReference type="PANTHER" id="PTHR34388:SF1">
    <property type="entry name" value="DNA POLYMERASE III SUBUNIT DELTA"/>
    <property type="match status" value="1"/>
</dbReference>
<evidence type="ECO:0000256" key="6">
    <source>
        <dbReference type="ARBA" id="ARBA00034754"/>
    </source>
</evidence>
<dbReference type="EMBL" id="BARU01029623">
    <property type="protein sequence ID" value="GAH69032.1"/>
    <property type="molecule type" value="Genomic_DNA"/>
</dbReference>
<dbReference type="EC" id="2.7.7.7" evidence="1"/>
<evidence type="ECO:0000256" key="1">
    <source>
        <dbReference type="ARBA" id="ARBA00012417"/>
    </source>
</evidence>
<dbReference type="AlphaFoldDB" id="X1HHV8"/>
<dbReference type="PANTHER" id="PTHR34388">
    <property type="entry name" value="DNA POLYMERASE III SUBUNIT DELTA"/>
    <property type="match status" value="1"/>
</dbReference>
<gene>
    <name evidence="9" type="ORF">S03H2_47090</name>
</gene>
<evidence type="ECO:0000256" key="4">
    <source>
        <dbReference type="ARBA" id="ARBA00022705"/>
    </source>
</evidence>
<dbReference type="SUPFAM" id="SSF48019">
    <property type="entry name" value="post-AAA+ oligomerization domain-like"/>
    <property type="match status" value="1"/>
</dbReference>
<comment type="caution">
    <text evidence="9">The sequence shown here is derived from an EMBL/GenBank/DDBJ whole genome shotgun (WGS) entry which is preliminary data.</text>
</comment>
<dbReference type="InterPro" id="IPR005790">
    <property type="entry name" value="DNA_polIII_delta"/>
</dbReference>
<name>X1HHV8_9ZZZZ</name>
<dbReference type="GO" id="GO:0003677">
    <property type="term" value="F:DNA binding"/>
    <property type="evidence" value="ECO:0007669"/>
    <property type="project" value="InterPro"/>
</dbReference>
<dbReference type="InterPro" id="IPR008921">
    <property type="entry name" value="DNA_pol3_clamp-load_cplx_C"/>
</dbReference>
<evidence type="ECO:0000259" key="8">
    <source>
        <dbReference type="Pfam" id="PF21694"/>
    </source>
</evidence>
<evidence type="ECO:0000256" key="5">
    <source>
        <dbReference type="ARBA" id="ARBA00022932"/>
    </source>
</evidence>
<protein>
    <recommendedName>
        <fullName evidence="1">DNA-directed DNA polymerase</fullName>
        <ecNumber evidence="1">2.7.7.7</ecNumber>
    </recommendedName>
</protein>
<keyword evidence="3" id="KW-0548">Nucleotidyltransferase</keyword>
<feature type="domain" description="DNA polymerase III delta subunit-like C-terminal" evidence="8">
    <location>
        <begin position="13"/>
        <end position="101"/>
    </location>
</feature>
<dbReference type="Gene3D" id="1.20.272.10">
    <property type="match status" value="1"/>
</dbReference>
<accession>X1HHV8</accession>
<keyword evidence="2" id="KW-0808">Transferase</keyword>
<keyword evidence="5" id="KW-0239">DNA-directed DNA polymerase</keyword>
<proteinExistence type="inferred from homology"/>
<dbReference type="GO" id="GO:0003887">
    <property type="term" value="F:DNA-directed DNA polymerase activity"/>
    <property type="evidence" value="ECO:0007669"/>
    <property type="project" value="UniProtKB-KW"/>
</dbReference>
<dbReference type="Pfam" id="PF21694">
    <property type="entry name" value="DNA_pol3_delta_C"/>
    <property type="match status" value="1"/>
</dbReference>
<comment type="similarity">
    <text evidence="6">Belongs to the DNA polymerase HolA subunit family.</text>
</comment>
<evidence type="ECO:0000313" key="9">
    <source>
        <dbReference type="EMBL" id="GAH69032.1"/>
    </source>
</evidence>
<keyword evidence="4" id="KW-0235">DNA replication</keyword>